<dbReference type="InterPro" id="IPR038408">
    <property type="entry name" value="GNK2_sf"/>
</dbReference>
<comment type="subcellular location">
    <subcellularLocation>
        <location evidence="1">Secreted</location>
    </subcellularLocation>
</comment>
<dbReference type="PROSITE" id="PS51473">
    <property type="entry name" value="GNK2"/>
    <property type="match status" value="2"/>
</dbReference>
<dbReference type="Gene3D" id="3.30.430.20">
    <property type="entry name" value="Gnk2 domain, C-X8-C-X2-C motif"/>
    <property type="match status" value="2"/>
</dbReference>
<name>A0A8T3C983_DENNO</name>
<dbReference type="CDD" id="cd23509">
    <property type="entry name" value="Gnk2-like"/>
    <property type="match status" value="1"/>
</dbReference>
<gene>
    <name evidence="8" type="ORF">KFK09_003127</name>
</gene>
<keyword evidence="3 6" id="KW-0732">Signal</keyword>
<protein>
    <recommendedName>
        <fullName evidence="7">Gnk2-homologous domain-containing protein</fullName>
    </recommendedName>
</protein>
<dbReference type="OrthoDB" id="1731016at2759"/>
<evidence type="ECO:0000256" key="1">
    <source>
        <dbReference type="ARBA" id="ARBA00004613"/>
    </source>
</evidence>
<feature type="domain" description="Gnk2-homologous" evidence="7">
    <location>
        <begin position="25"/>
        <end position="127"/>
    </location>
</feature>
<accession>A0A8T3C983</accession>
<organism evidence="8 9">
    <name type="scientific">Dendrobium nobile</name>
    <name type="common">Orchid</name>
    <dbReference type="NCBI Taxonomy" id="94219"/>
    <lineage>
        <taxon>Eukaryota</taxon>
        <taxon>Viridiplantae</taxon>
        <taxon>Streptophyta</taxon>
        <taxon>Embryophyta</taxon>
        <taxon>Tracheophyta</taxon>
        <taxon>Spermatophyta</taxon>
        <taxon>Magnoliopsida</taxon>
        <taxon>Liliopsida</taxon>
        <taxon>Asparagales</taxon>
        <taxon>Orchidaceae</taxon>
        <taxon>Epidendroideae</taxon>
        <taxon>Malaxideae</taxon>
        <taxon>Dendrobiinae</taxon>
        <taxon>Dendrobium</taxon>
    </lineage>
</organism>
<dbReference type="EMBL" id="JAGYWB010000003">
    <property type="protein sequence ID" value="KAI0527523.1"/>
    <property type="molecule type" value="Genomic_DNA"/>
</dbReference>
<dbReference type="AlphaFoldDB" id="A0A8T3C983"/>
<sequence length="270" mass="29855">MAFSNHLIFLFVLIVFIISGIKGDDNDLISKECGKNFTNNDNLQANINNTIFDLVTNTSAYGFANSSHGSGSNTVYGVAECRGDVGVQTCSECIANAAQQIQTTCLNAAESGIWYQHCFLRYINSNFTGQADMNVVAMWYSTENMTNTKVYTKTLYELSVELWFTAPFRAEQRKFGWGQIENHNLKNSNDETIIIYGMTQCAWDIDNVACSKCLGNAFNITESACGEAAAGCNVITKSCAVRYEIYPFLFFNATAVNPSKTTRSIIFGNI</sequence>
<proteinExistence type="inferred from homology"/>
<evidence type="ECO:0000259" key="7">
    <source>
        <dbReference type="PROSITE" id="PS51473"/>
    </source>
</evidence>
<evidence type="ECO:0000256" key="3">
    <source>
        <dbReference type="ARBA" id="ARBA00022729"/>
    </source>
</evidence>
<dbReference type="InterPro" id="IPR002902">
    <property type="entry name" value="GNK2"/>
</dbReference>
<dbReference type="InterPro" id="IPR050581">
    <property type="entry name" value="CRR_secretory_protein"/>
</dbReference>
<dbReference type="Proteomes" id="UP000829196">
    <property type="component" value="Unassembled WGS sequence"/>
</dbReference>
<dbReference type="Pfam" id="PF01657">
    <property type="entry name" value="Stress-antifung"/>
    <property type="match status" value="2"/>
</dbReference>
<comment type="similarity">
    <text evidence="5">Belongs to the cysteine-rich repeat secretory protein family.</text>
</comment>
<comment type="caution">
    <text evidence="8">The sequence shown here is derived from an EMBL/GenBank/DDBJ whole genome shotgun (WGS) entry which is preliminary data.</text>
</comment>
<evidence type="ECO:0000313" key="9">
    <source>
        <dbReference type="Proteomes" id="UP000829196"/>
    </source>
</evidence>
<keyword evidence="2" id="KW-0964">Secreted</keyword>
<evidence type="ECO:0000256" key="5">
    <source>
        <dbReference type="ARBA" id="ARBA00038515"/>
    </source>
</evidence>
<evidence type="ECO:0000256" key="4">
    <source>
        <dbReference type="ARBA" id="ARBA00022737"/>
    </source>
</evidence>
<keyword evidence="4" id="KW-0677">Repeat</keyword>
<dbReference type="GO" id="GO:0005576">
    <property type="term" value="C:extracellular region"/>
    <property type="evidence" value="ECO:0007669"/>
    <property type="project" value="UniProtKB-SubCell"/>
</dbReference>
<reference evidence="8" key="1">
    <citation type="journal article" date="2022" name="Front. Genet.">
        <title>Chromosome-Scale Assembly of the Dendrobium nobile Genome Provides Insights Into the Molecular Mechanism of the Biosynthesis of the Medicinal Active Ingredient of Dendrobium.</title>
        <authorList>
            <person name="Xu Q."/>
            <person name="Niu S.-C."/>
            <person name="Li K.-L."/>
            <person name="Zheng P.-J."/>
            <person name="Zhang X.-J."/>
            <person name="Jia Y."/>
            <person name="Liu Y."/>
            <person name="Niu Y.-X."/>
            <person name="Yu L.-H."/>
            <person name="Chen D.-F."/>
            <person name="Zhang G.-Q."/>
        </authorList>
    </citation>
    <scope>NUCLEOTIDE SEQUENCE</scope>
    <source>
        <tissue evidence="8">Leaf</tissue>
    </source>
</reference>
<feature type="chain" id="PRO_5035781706" description="Gnk2-homologous domain-containing protein" evidence="6">
    <location>
        <begin position="24"/>
        <end position="270"/>
    </location>
</feature>
<evidence type="ECO:0000256" key="6">
    <source>
        <dbReference type="SAM" id="SignalP"/>
    </source>
</evidence>
<feature type="signal peptide" evidence="6">
    <location>
        <begin position="1"/>
        <end position="23"/>
    </location>
</feature>
<feature type="domain" description="Gnk2-homologous" evidence="7">
    <location>
        <begin position="133"/>
        <end position="248"/>
    </location>
</feature>
<dbReference type="PANTHER" id="PTHR32411">
    <property type="entry name" value="CYSTEINE-RICH REPEAT SECRETORY PROTEIN 38-RELATED"/>
    <property type="match status" value="1"/>
</dbReference>
<keyword evidence="9" id="KW-1185">Reference proteome</keyword>
<dbReference type="SMR" id="A0A8T3C983"/>
<evidence type="ECO:0000313" key="8">
    <source>
        <dbReference type="EMBL" id="KAI0527523.1"/>
    </source>
</evidence>
<dbReference type="PANTHER" id="PTHR32411:SF55">
    <property type="entry name" value="CYSTEINE-RICH REPEAT SECRETORY PROTEIN 55"/>
    <property type="match status" value="1"/>
</dbReference>
<evidence type="ECO:0000256" key="2">
    <source>
        <dbReference type="ARBA" id="ARBA00022525"/>
    </source>
</evidence>